<evidence type="ECO:0000256" key="11">
    <source>
        <dbReference type="ARBA" id="ARBA00022989"/>
    </source>
</evidence>
<evidence type="ECO:0000256" key="1">
    <source>
        <dbReference type="ARBA" id="ARBA00004429"/>
    </source>
</evidence>
<keyword evidence="4" id="KW-0813">Transport</keyword>
<dbReference type="Gene3D" id="1.10.287.910">
    <property type="entry name" value="bacterial mercury transporter, merf"/>
    <property type="match status" value="1"/>
</dbReference>
<protein>
    <recommendedName>
        <fullName evidence="3">Mercuric transport protein MerT</fullName>
    </recommendedName>
    <alternativeName>
        <fullName evidence="13">Mercury ion transport protein</fullName>
    </alternativeName>
</protein>
<feature type="transmembrane region" description="Helical" evidence="15">
    <location>
        <begin position="12"/>
        <end position="41"/>
    </location>
</feature>
<proteinExistence type="inferred from homology"/>
<keyword evidence="11 15" id="KW-1133">Transmembrane helix</keyword>
<evidence type="ECO:0000256" key="6">
    <source>
        <dbReference type="ARBA" id="ARBA00022475"/>
    </source>
</evidence>
<dbReference type="InterPro" id="IPR003457">
    <property type="entry name" value="Transprt_MerT"/>
</dbReference>
<keyword evidence="9" id="KW-0479">Metal-binding</keyword>
<evidence type="ECO:0000313" key="17">
    <source>
        <dbReference type="Proteomes" id="UP001381174"/>
    </source>
</evidence>
<keyword evidence="10" id="KW-0476">Mercury</keyword>
<evidence type="ECO:0000256" key="15">
    <source>
        <dbReference type="SAM" id="Phobius"/>
    </source>
</evidence>
<reference evidence="16 17" key="1">
    <citation type="journal article" date="2014" name="Int. J. Syst. Evol. Microbiol.">
        <title>Fulvimonas yonginensis sp. nov., isolated from greenhouse soil, and emended description of the genus Fulvimonas.</title>
        <authorList>
            <person name="Ahn J.H."/>
            <person name="Kim S.J."/>
            <person name="Weon H.Y."/>
            <person name="Hong S.B."/>
            <person name="Seok S.J."/>
            <person name="Kwon S.W."/>
        </authorList>
    </citation>
    <scope>NUCLEOTIDE SEQUENCE [LARGE SCALE GENOMIC DNA]</scope>
    <source>
        <strain evidence="16 17">KACC 16952</strain>
    </source>
</reference>
<dbReference type="NCBIfam" id="NF010314">
    <property type="entry name" value="PRK13751.2"/>
    <property type="match status" value="1"/>
</dbReference>
<evidence type="ECO:0000256" key="9">
    <source>
        <dbReference type="ARBA" id="ARBA00022723"/>
    </source>
</evidence>
<dbReference type="EMBL" id="JBBBNY010000001">
    <property type="protein sequence ID" value="MEI7035608.1"/>
    <property type="molecule type" value="Genomic_DNA"/>
</dbReference>
<evidence type="ECO:0000256" key="5">
    <source>
        <dbReference type="ARBA" id="ARBA00022466"/>
    </source>
</evidence>
<accession>A0ABU8J7V2</accession>
<name>A0ABU8J7V2_9GAMM</name>
<keyword evidence="8 15" id="KW-0812">Transmembrane</keyword>
<gene>
    <name evidence="16" type="primary">merT</name>
    <name evidence="16" type="ORF">WAT24_02415</name>
</gene>
<keyword evidence="6" id="KW-1003">Cell membrane</keyword>
<evidence type="ECO:0000256" key="10">
    <source>
        <dbReference type="ARBA" id="ARBA00022914"/>
    </source>
</evidence>
<comment type="subcellular location">
    <subcellularLocation>
        <location evidence="1">Cell inner membrane</location>
        <topology evidence="1">Multi-pass membrane protein</topology>
    </subcellularLocation>
</comment>
<comment type="similarity">
    <text evidence="2">Belongs to the MerT family.</text>
</comment>
<dbReference type="PROSITE" id="PS51257">
    <property type="entry name" value="PROKAR_LIPOPROTEIN"/>
    <property type="match status" value="1"/>
</dbReference>
<evidence type="ECO:0000256" key="3">
    <source>
        <dbReference type="ARBA" id="ARBA00017053"/>
    </source>
</evidence>
<organism evidence="16 17">
    <name type="scientific">Fulvimonas yonginensis</name>
    <dbReference type="NCBI Taxonomy" id="1495200"/>
    <lineage>
        <taxon>Bacteria</taxon>
        <taxon>Pseudomonadati</taxon>
        <taxon>Pseudomonadota</taxon>
        <taxon>Gammaproteobacteria</taxon>
        <taxon>Lysobacterales</taxon>
        <taxon>Rhodanobacteraceae</taxon>
        <taxon>Fulvimonas</taxon>
    </lineage>
</organism>
<keyword evidence="12 15" id="KW-0472">Membrane</keyword>
<evidence type="ECO:0000256" key="14">
    <source>
        <dbReference type="ARBA" id="ARBA00045720"/>
    </source>
</evidence>
<evidence type="ECO:0000256" key="2">
    <source>
        <dbReference type="ARBA" id="ARBA00008224"/>
    </source>
</evidence>
<dbReference type="Pfam" id="PF02411">
    <property type="entry name" value="MerT"/>
    <property type="match status" value="1"/>
</dbReference>
<keyword evidence="7" id="KW-0997">Cell inner membrane</keyword>
<evidence type="ECO:0000313" key="16">
    <source>
        <dbReference type="EMBL" id="MEI7035608.1"/>
    </source>
</evidence>
<comment type="function">
    <text evidence="14">Involved in mercury resistance. Probably transfers a mercuric ion from the periplasmic Hg(2+)-binding protein MerP to the cytoplasmic mercuric reductase MerA.</text>
</comment>
<feature type="transmembrane region" description="Helical" evidence="15">
    <location>
        <begin position="53"/>
        <end position="70"/>
    </location>
</feature>
<dbReference type="Proteomes" id="UP001381174">
    <property type="component" value="Unassembled WGS sequence"/>
</dbReference>
<keyword evidence="17" id="KW-1185">Reference proteome</keyword>
<keyword evidence="5" id="KW-0475">Mercuric resistance</keyword>
<evidence type="ECO:0000256" key="4">
    <source>
        <dbReference type="ARBA" id="ARBA00022448"/>
    </source>
</evidence>
<feature type="transmembrane region" description="Helical" evidence="15">
    <location>
        <begin position="90"/>
        <end position="112"/>
    </location>
</feature>
<comment type="caution">
    <text evidence="16">The sequence shown here is derived from an EMBL/GenBank/DDBJ whole genome shotgun (WGS) entry which is preliminary data.</text>
</comment>
<evidence type="ECO:0000256" key="12">
    <source>
        <dbReference type="ARBA" id="ARBA00023136"/>
    </source>
</evidence>
<dbReference type="RefSeq" id="WP_336806222.1">
    <property type="nucleotide sequence ID" value="NZ_JBBBNY010000001.1"/>
</dbReference>
<evidence type="ECO:0000256" key="13">
    <source>
        <dbReference type="ARBA" id="ARBA00030934"/>
    </source>
</evidence>
<sequence>MQKPSAEKSTLAIGGLAAMLASACCLGPLILVSIGLSGAWIGQLTRLEPLRPWFLLVSLIALGSAYWRIYRRPPACLPGEMCASPAIRRVYKALFWLVVALTAVAFAFPYAAPWFY</sequence>
<evidence type="ECO:0000256" key="8">
    <source>
        <dbReference type="ARBA" id="ARBA00022692"/>
    </source>
</evidence>
<evidence type="ECO:0000256" key="7">
    <source>
        <dbReference type="ARBA" id="ARBA00022519"/>
    </source>
</evidence>